<proteinExistence type="predicted"/>
<evidence type="ECO:0000256" key="2">
    <source>
        <dbReference type="PROSITE-ProRule" id="PRU01091"/>
    </source>
</evidence>
<dbReference type="OrthoDB" id="9811542at2"/>
<keyword evidence="1 2" id="KW-0238">DNA-binding</keyword>
<dbReference type="GO" id="GO:0003677">
    <property type="term" value="F:DNA binding"/>
    <property type="evidence" value="ECO:0007669"/>
    <property type="project" value="UniProtKB-UniRule"/>
</dbReference>
<dbReference type="SUPFAM" id="SSF46894">
    <property type="entry name" value="C-terminal effector domain of the bipartite response regulators"/>
    <property type="match status" value="1"/>
</dbReference>
<protein>
    <submittedName>
        <fullName evidence="4">Signal transduction response regulator / Tetratricopeptide repeat-containing protein</fullName>
    </submittedName>
</protein>
<dbReference type="EMBL" id="CP030840">
    <property type="protein sequence ID" value="AXC11195.1"/>
    <property type="molecule type" value="Genomic_DNA"/>
</dbReference>
<feature type="domain" description="OmpR/PhoB-type" evidence="3">
    <location>
        <begin position="40"/>
        <end position="138"/>
    </location>
</feature>
<dbReference type="Pfam" id="PF00931">
    <property type="entry name" value="NB-ARC"/>
    <property type="match status" value="1"/>
</dbReference>
<reference evidence="4 5" key="1">
    <citation type="journal article" date="2018" name="Front. Microbiol.">
        <title>Hydrolytic Capabilities as a Key to Environmental Success: Chitinolytic and Cellulolytic Acidobacteria From Acidic Sub-arctic Soils and Boreal Peatlands.</title>
        <authorList>
            <person name="Belova S.E."/>
            <person name="Ravin N.V."/>
            <person name="Pankratov T.A."/>
            <person name="Rakitin A.L."/>
            <person name="Ivanova A.A."/>
            <person name="Beletsky A.V."/>
            <person name="Mardanov A.V."/>
            <person name="Sinninghe Damste J.S."/>
            <person name="Dedysh S.N."/>
        </authorList>
    </citation>
    <scope>NUCLEOTIDE SEQUENCE [LARGE SCALE GENOMIC DNA]</scope>
    <source>
        <strain evidence="4 5">SBC82</strain>
    </source>
</reference>
<gene>
    <name evidence="4" type="ORF">ACPOL_1855</name>
</gene>
<dbReference type="InterPro" id="IPR036388">
    <property type="entry name" value="WH-like_DNA-bd_sf"/>
</dbReference>
<dbReference type="Pfam" id="PF00486">
    <property type="entry name" value="Trans_reg_C"/>
    <property type="match status" value="1"/>
</dbReference>
<dbReference type="GO" id="GO:0000160">
    <property type="term" value="P:phosphorelay signal transduction system"/>
    <property type="evidence" value="ECO:0007669"/>
    <property type="project" value="InterPro"/>
</dbReference>
<sequence>MNLQPQVKWEVSADSQLRDNQPVDGTPPGINAVRVETIKEIAFTFGPFRLIPSRQLLIRGRSPVKLGARALDVLHLLLTRTGEEVSKDALIEFAWPNVFVDQANLKVHISGLRRALEDTFPNPTYIATIPGRGYQFVAPVQKELIDQEHYTSIDQQAASGFPVPSTLVGRQRDLQAIARALEFTNLVTLVGPGGVGKTSLAIAVAHIIRKKYPDGIHFVDLSVSSDPTLVPHLIATSVGIRTEMSDFVPVLRSHLRDKRALIVIDNCEHVLHAAATIVSQLIQEKARGRLLTTSREPLGVSSEHLQRIEPLGVPGPKAINSAMDAMSYPSVELFAIRALESTGYELNDQDAQAIADLCERLDGLPLAIEIAAAKLDQFSPSELLESLRGRVAQLGQGEEKSHARHRTLWATLDWSYRLLSIEEAMLFRLLSVFAGPFEWTEVAGMARILRYSPYTTTLALGGLVAKSLISADLDGEQLRYQLLFSARDFAAEHLINDPYARDAHHQHAVSVLTTLQKAETEWSWVDNRLWRTRYGEKAADLRKALDWCFGASGDPTLGISLAIAAIRLWNEQSSTIDQLYQVDRALQHCVMLPEGLKRGAQLATSRAWGLLHARRLRSEADNAWNTALEVARLDGGVDQEIAVHCGRVIFFVYTGRCDQAIIVLDQFARIAEHANDQASLFDEARLRAFVSIHLGHVVEVRIQLEQLAKELDRGLSISRAASRYGLQRLVSVQTTLALANWLSGRPRSAVGAIEELLSRTSEARQLIGQAHVLALFAMPLALWMGDIETLERYTKMLRDILNVENIALWDPVQRFYEHVARQARGHHAIEEIQSAIQDLVKDNFVFRTPMYLGVLAQILLRSGQREQAQETIESALKLQHQLQERWCLPELMRIKGSVLEALGEHAMADAWRRRALEGAQRDGSRFLELRVANDLAETALDSGDFSSAVNLLCPITKFSDEEEEFPTEDFGRRARLLAEARTLASSAAYNVPTMRPMVTTKHD</sequence>
<dbReference type="PRINTS" id="PR00364">
    <property type="entry name" value="DISEASERSIST"/>
</dbReference>
<dbReference type="CDD" id="cd00383">
    <property type="entry name" value="trans_reg_C"/>
    <property type="match status" value="1"/>
</dbReference>
<dbReference type="PANTHER" id="PTHR47691">
    <property type="entry name" value="REGULATOR-RELATED"/>
    <property type="match status" value="1"/>
</dbReference>
<dbReference type="InterPro" id="IPR016032">
    <property type="entry name" value="Sig_transdc_resp-reg_C-effctor"/>
</dbReference>
<evidence type="ECO:0000256" key="1">
    <source>
        <dbReference type="ARBA" id="ARBA00023125"/>
    </source>
</evidence>
<name>A0A2Z5FXU1_9BACT</name>
<evidence type="ECO:0000259" key="3">
    <source>
        <dbReference type="PROSITE" id="PS51755"/>
    </source>
</evidence>
<dbReference type="InterPro" id="IPR027417">
    <property type="entry name" value="P-loop_NTPase"/>
</dbReference>
<dbReference type="GO" id="GO:0006355">
    <property type="term" value="P:regulation of DNA-templated transcription"/>
    <property type="evidence" value="ECO:0007669"/>
    <property type="project" value="InterPro"/>
</dbReference>
<dbReference type="AlphaFoldDB" id="A0A2Z5FXU1"/>
<evidence type="ECO:0000313" key="4">
    <source>
        <dbReference type="EMBL" id="AXC11195.1"/>
    </source>
</evidence>
<dbReference type="SUPFAM" id="SSF52540">
    <property type="entry name" value="P-loop containing nucleoside triphosphate hydrolases"/>
    <property type="match status" value="1"/>
</dbReference>
<dbReference type="RefSeq" id="WP_114206679.1">
    <property type="nucleotide sequence ID" value="NZ_CP030840.1"/>
</dbReference>
<organism evidence="4 5">
    <name type="scientific">Acidisarcina polymorpha</name>
    <dbReference type="NCBI Taxonomy" id="2211140"/>
    <lineage>
        <taxon>Bacteria</taxon>
        <taxon>Pseudomonadati</taxon>
        <taxon>Acidobacteriota</taxon>
        <taxon>Terriglobia</taxon>
        <taxon>Terriglobales</taxon>
        <taxon>Acidobacteriaceae</taxon>
        <taxon>Acidisarcina</taxon>
    </lineage>
</organism>
<dbReference type="InterPro" id="IPR011990">
    <property type="entry name" value="TPR-like_helical_dom_sf"/>
</dbReference>
<dbReference type="InterPro" id="IPR001867">
    <property type="entry name" value="OmpR/PhoB-type_DNA-bd"/>
</dbReference>
<accession>A0A2Z5FXU1</accession>
<dbReference type="Gene3D" id="3.40.50.300">
    <property type="entry name" value="P-loop containing nucleotide triphosphate hydrolases"/>
    <property type="match status" value="1"/>
</dbReference>
<keyword evidence="5" id="KW-1185">Reference proteome</keyword>
<feature type="DNA-binding region" description="OmpR/PhoB-type" evidence="2">
    <location>
        <begin position="40"/>
        <end position="138"/>
    </location>
</feature>
<evidence type="ECO:0000313" key="5">
    <source>
        <dbReference type="Proteomes" id="UP000253606"/>
    </source>
</evidence>
<dbReference type="Gene3D" id="1.25.40.10">
    <property type="entry name" value="Tetratricopeptide repeat domain"/>
    <property type="match status" value="1"/>
</dbReference>
<dbReference type="Gene3D" id="1.10.10.10">
    <property type="entry name" value="Winged helix-like DNA-binding domain superfamily/Winged helix DNA-binding domain"/>
    <property type="match status" value="1"/>
</dbReference>
<dbReference type="Proteomes" id="UP000253606">
    <property type="component" value="Chromosome"/>
</dbReference>
<dbReference type="InterPro" id="IPR002182">
    <property type="entry name" value="NB-ARC"/>
</dbReference>
<dbReference type="SMART" id="SM00862">
    <property type="entry name" value="Trans_reg_C"/>
    <property type="match status" value="1"/>
</dbReference>
<dbReference type="GO" id="GO:0043531">
    <property type="term" value="F:ADP binding"/>
    <property type="evidence" value="ECO:0007669"/>
    <property type="project" value="InterPro"/>
</dbReference>
<dbReference type="PROSITE" id="PS51755">
    <property type="entry name" value="OMPR_PHOB"/>
    <property type="match status" value="1"/>
</dbReference>
<dbReference type="KEGG" id="abas:ACPOL_1855"/>
<dbReference type="PANTHER" id="PTHR47691:SF3">
    <property type="entry name" value="HTH-TYPE TRANSCRIPTIONAL REGULATOR RV0890C-RELATED"/>
    <property type="match status" value="1"/>
</dbReference>
<dbReference type="SUPFAM" id="SSF48452">
    <property type="entry name" value="TPR-like"/>
    <property type="match status" value="1"/>
</dbReference>